<keyword evidence="10" id="KW-1185">Reference proteome</keyword>
<feature type="transmembrane region" description="Helical" evidence="7">
    <location>
        <begin position="225"/>
        <end position="243"/>
    </location>
</feature>
<evidence type="ECO:0000259" key="8">
    <source>
        <dbReference type="Pfam" id="PF06808"/>
    </source>
</evidence>
<dbReference type="EMBL" id="AONG01000008">
    <property type="protein sequence ID" value="KIQ69817.1"/>
    <property type="molecule type" value="Genomic_DNA"/>
</dbReference>
<feature type="domain" description="TRAP C4-dicarboxylate transport system permease DctM subunit" evidence="8">
    <location>
        <begin position="12"/>
        <end position="424"/>
    </location>
</feature>
<comment type="subunit">
    <text evidence="7">The complex comprises the extracytoplasmic solute receptor protein and the two transmembrane proteins.</text>
</comment>
<gene>
    <name evidence="9" type="ORF">Wenmar_01387</name>
</gene>
<feature type="transmembrane region" description="Helical" evidence="7">
    <location>
        <begin position="100"/>
        <end position="129"/>
    </location>
</feature>
<keyword evidence="5 7" id="KW-1133">Transmembrane helix</keyword>
<name>A0A0D0QC03_9RHOB</name>
<dbReference type="eggNOG" id="COG1593">
    <property type="taxonomic scope" value="Bacteria"/>
</dbReference>
<keyword evidence="4 7" id="KW-0812">Transmembrane</keyword>
<dbReference type="NCBIfam" id="TIGR00786">
    <property type="entry name" value="dctM"/>
    <property type="match status" value="1"/>
</dbReference>
<feature type="transmembrane region" description="Helical" evidence="7">
    <location>
        <begin position="374"/>
        <end position="392"/>
    </location>
</feature>
<feature type="transmembrane region" description="Helical" evidence="7">
    <location>
        <begin position="177"/>
        <end position="197"/>
    </location>
</feature>
<sequence>MTPVAAGGVGVLLLFTLIALGMPIGFAMGLIGFAGLALLLSFHAAIIKTGVIAFDLATNYAIGTVPLFLFMAHILFASGIGRDLYDFAARMLGHRRGGLAMATVGASAGFASVNASSLATTATMGLVALPEMRKHGYSDRLAAGSVAAGGTIGSLIPPSGMFIIYGILTETSIGDMFAAGIVPGVLLAMFYMVSIGIRCRRDPSLGPAGPRFGARERLAGLRRTGDVILLFVLVMGGILWGWFTPTEAGAMGAFGAVVISALRGRLSVAAVRDAMYETLKTTGMIFGILFGALVFNGFVTVTTIPLHVVGWVASAELPPIGILLLVLLVYLFLGMILDASAMMTLTVPLFFPLITGLGFDAVLFGVLVVRMTEIALITPPVGMNVYVLSGVARDIPLSEMFRGTLPFVLADILHVALLIAVPALVLWLPGLM</sequence>
<evidence type="ECO:0000256" key="6">
    <source>
        <dbReference type="ARBA" id="ARBA00023136"/>
    </source>
</evidence>
<organism evidence="9 10">
    <name type="scientific">Wenxinia marina DSM 24838</name>
    <dbReference type="NCBI Taxonomy" id="1123501"/>
    <lineage>
        <taxon>Bacteria</taxon>
        <taxon>Pseudomonadati</taxon>
        <taxon>Pseudomonadota</taxon>
        <taxon>Alphaproteobacteria</taxon>
        <taxon>Rhodobacterales</taxon>
        <taxon>Roseobacteraceae</taxon>
        <taxon>Wenxinia</taxon>
    </lineage>
</organism>
<feature type="transmembrane region" description="Helical" evidence="7">
    <location>
        <begin position="349"/>
        <end position="368"/>
    </location>
</feature>
<proteinExistence type="inferred from homology"/>
<evidence type="ECO:0000256" key="1">
    <source>
        <dbReference type="ARBA" id="ARBA00004429"/>
    </source>
</evidence>
<dbReference type="Proteomes" id="UP000035100">
    <property type="component" value="Unassembled WGS sequence"/>
</dbReference>
<dbReference type="PANTHER" id="PTHR33362">
    <property type="entry name" value="SIALIC ACID TRAP TRANSPORTER PERMEASE PROTEIN SIAT-RELATED"/>
    <property type="match status" value="1"/>
</dbReference>
<evidence type="ECO:0000256" key="5">
    <source>
        <dbReference type="ARBA" id="ARBA00022989"/>
    </source>
</evidence>
<dbReference type="RefSeq" id="WP_018301251.1">
    <property type="nucleotide sequence ID" value="NZ_KB902276.1"/>
</dbReference>
<dbReference type="GO" id="GO:0022857">
    <property type="term" value="F:transmembrane transporter activity"/>
    <property type="evidence" value="ECO:0007669"/>
    <property type="project" value="UniProtKB-UniRule"/>
</dbReference>
<feature type="transmembrane region" description="Helical" evidence="7">
    <location>
        <begin position="283"/>
        <end position="308"/>
    </location>
</feature>
<reference evidence="9 10" key="1">
    <citation type="submission" date="2013-01" db="EMBL/GenBank/DDBJ databases">
        <authorList>
            <person name="Fiebig A."/>
            <person name="Goeker M."/>
            <person name="Klenk H.-P.P."/>
        </authorList>
    </citation>
    <scope>NUCLEOTIDE SEQUENCE [LARGE SCALE GENOMIC DNA]</scope>
    <source>
        <strain evidence="9 10">DSM 24838</strain>
    </source>
</reference>
<dbReference type="GO" id="GO:0005886">
    <property type="term" value="C:plasma membrane"/>
    <property type="evidence" value="ECO:0007669"/>
    <property type="project" value="UniProtKB-SubCell"/>
</dbReference>
<feature type="transmembrane region" description="Helical" evidence="7">
    <location>
        <begin position="29"/>
        <end position="47"/>
    </location>
</feature>
<keyword evidence="7" id="KW-0813">Transport</keyword>
<feature type="transmembrane region" description="Helical" evidence="7">
    <location>
        <begin position="249"/>
        <end position="271"/>
    </location>
</feature>
<dbReference type="Pfam" id="PF06808">
    <property type="entry name" value="DctM"/>
    <property type="match status" value="1"/>
</dbReference>
<feature type="transmembrane region" description="Helical" evidence="7">
    <location>
        <begin position="320"/>
        <end position="337"/>
    </location>
</feature>
<evidence type="ECO:0000313" key="10">
    <source>
        <dbReference type="Proteomes" id="UP000035100"/>
    </source>
</evidence>
<evidence type="ECO:0000313" key="9">
    <source>
        <dbReference type="EMBL" id="KIQ69817.1"/>
    </source>
</evidence>
<evidence type="ECO:0000256" key="7">
    <source>
        <dbReference type="RuleBase" id="RU369079"/>
    </source>
</evidence>
<dbReference type="InterPro" id="IPR004681">
    <property type="entry name" value="TRAP_DctM"/>
</dbReference>
<protein>
    <recommendedName>
        <fullName evidence="7">TRAP transporter large permease protein</fullName>
    </recommendedName>
</protein>
<evidence type="ECO:0000256" key="3">
    <source>
        <dbReference type="ARBA" id="ARBA00022519"/>
    </source>
</evidence>
<dbReference type="PATRIC" id="fig|1123501.6.peg.1474"/>
<accession>A0A0D0QC03</accession>
<keyword evidence="2" id="KW-1003">Cell membrane</keyword>
<evidence type="ECO:0000256" key="2">
    <source>
        <dbReference type="ARBA" id="ARBA00022475"/>
    </source>
</evidence>
<comment type="subcellular location">
    <subcellularLocation>
        <location evidence="1 7">Cell inner membrane</location>
        <topology evidence="1 7">Multi-pass membrane protein</topology>
    </subcellularLocation>
</comment>
<dbReference type="STRING" id="1123501.Wenmar_01387"/>
<dbReference type="OrthoDB" id="9790209at2"/>
<comment type="similarity">
    <text evidence="7">Belongs to the TRAP transporter large permease family.</text>
</comment>
<comment type="function">
    <text evidence="7">Part of the tripartite ATP-independent periplasmic (TRAP) transport system.</text>
</comment>
<keyword evidence="3 7" id="KW-0997">Cell inner membrane</keyword>
<feature type="transmembrane region" description="Helical" evidence="7">
    <location>
        <begin position="141"/>
        <end position="165"/>
    </location>
</feature>
<dbReference type="PANTHER" id="PTHR33362:SF5">
    <property type="entry name" value="C4-DICARBOXYLATE TRAP TRANSPORTER LARGE PERMEASE PROTEIN DCTM"/>
    <property type="match status" value="1"/>
</dbReference>
<feature type="transmembrane region" description="Helical" evidence="7">
    <location>
        <begin position="404"/>
        <end position="428"/>
    </location>
</feature>
<dbReference type="PIRSF" id="PIRSF006066">
    <property type="entry name" value="HI0050"/>
    <property type="match status" value="1"/>
</dbReference>
<dbReference type="AlphaFoldDB" id="A0A0D0QC03"/>
<dbReference type="InterPro" id="IPR010656">
    <property type="entry name" value="DctM"/>
</dbReference>
<keyword evidence="6 7" id="KW-0472">Membrane</keyword>
<evidence type="ECO:0000256" key="4">
    <source>
        <dbReference type="ARBA" id="ARBA00022692"/>
    </source>
</evidence>
<feature type="transmembrane region" description="Helical" evidence="7">
    <location>
        <begin position="59"/>
        <end position="80"/>
    </location>
</feature>
<comment type="caution">
    <text evidence="9">The sequence shown here is derived from an EMBL/GenBank/DDBJ whole genome shotgun (WGS) entry which is preliminary data.</text>
</comment>